<keyword evidence="2" id="KW-1185">Reference proteome</keyword>
<evidence type="ECO:0000313" key="1">
    <source>
        <dbReference type="EMBL" id="CAK9252926.1"/>
    </source>
</evidence>
<dbReference type="InterPro" id="IPR032675">
    <property type="entry name" value="LRR_dom_sf"/>
</dbReference>
<comment type="caution">
    <text evidence="1">The sequence shown here is derived from an EMBL/GenBank/DDBJ whole genome shotgun (WGS) entry which is preliminary data.</text>
</comment>
<organism evidence="1 2">
    <name type="scientific">Sphagnum jensenii</name>
    <dbReference type="NCBI Taxonomy" id="128206"/>
    <lineage>
        <taxon>Eukaryota</taxon>
        <taxon>Viridiplantae</taxon>
        <taxon>Streptophyta</taxon>
        <taxon>Embryophyta</taxon>
        <taxon>Bryophyta</taxon>
        <taxon>Sphagnophytina</taxon>
        <taxon>Sphagnopsida</taxon>
        <taxon>Sphagnales</taxon>
        <taxon>Sphagnaceae</taxon>
        <taxon>Sphagnum</taxon>
    </lineage>
</organism>
<dbReference type="InterPro" id="IPR001611">
    <property type="entry name" value="Leu-rich_rpt"/>
</dbReference>
<dbReference type="Gene3D" id="3.80.10.10">
    <property type="entry name" value="Ribonuclease Inhibitor"/>
    <property type="match status" value="3"/>
</dbReference>
<name>A0ABP0VGD9_9BRYO</name>
<feature type="non-terminal residue" evidence="1">
    <location>
        <position position="1"/>
    </location>
</feature>
<dbReference type="PANTHER" id="PTHR46662">
    <property type="entry name" value="DI-GLUCOSE BINDING PROTEIN WITH LEUCINE-RICH REPEAT DOMAIN-CONTAINING PROTEIN"/>
    <property type="match status" value="1"/>
</dbReference>
<dbReference type="Pfam" id="PF00560">
    <property type="entry name" value="LRR_1"/>
    <property type="match status" value="4"/>
</dbReference>
<evidence type="ECO:0000313" key="2">
    <source>
        <dbReference type="Proteomes" id="UP001497444"/>
    </source>
</evidence>
<gene>
    <name evidence="1" type="ORF">CSSPJE1EN1_LOCUS28304</name>
</gene>
<dbReference type="Proteomes" id="UP001497444">
    <property type="component" value="Unassembled WGS sequence"/>
</dbReference>
<feature type="non-terminal residue" evidence="1">
    <location>
        <position position="315"/>
    </location>
</feature>
<dbReference type="SUPFAM" id="SSF52047">
    <property type="entry name" value="RNI-like"/>
    <property type="match status" value="1"/>
</dbReference>
<sequence>CSSNEITSFNYNYLNGPNLQYFNFSNNNLAGSIPSTINWEGIRYLSINNNFLTGYVTFLTQMTNLQYIQISNNHFSSQLLPIMRPITSQLTMLPNITSLSLSGNTLTGTLPNFNCAKLYLFDISVNSIKGNLKSIISSSCSQLSNNNIPMKYFNVQSNSFTGSIPTQVIRFPKINFYGLSFNCLSGTIPQDICPTVAPTTDDGDDDSFGGNHVFMNTSLQILSIDGLSVNSQCRQSPLVNNNIPRSDYLWPHFTGTIPICLYQQENLNTLHLAGNGLTGSLPEDIEISSTLTNLGLSFNNLYGTIPNNFQTHDFN</sequence>
<reference evidence="1" key="1">
    <citation type="submission" date="2024-02" db="EMBL/GenBank/DDBJ databases">
        <authorList>
            <consortium name="ELIXIR-Norway"/>
            <consortium name="Elixir Norway"/>
        </authorList>
    </citation>
    <scope>NUCLEOTIDE SEQUENCE</scope>
</reference>
<dbReference type="PANTHER" id="PTHR46662:SF104">
    <property type="entry name" value="GPI-ANCHORED ADHESIN-LIKE PROTEIN PGA55-RELATED"/>
    <property type="match status" value="1"/>
</dbReference>
<proteinExistence type="predicted"/>
<dbReference type="EMBL" id="CAXAQS010000735">
    <property type="protein sequence ID" value="CAK9252926.1"/>
    <property type="molecule type" value="Genomic_DNA"/>
</dbReference>
<accession>A0ABP0VGD9</accession>
<protein>
    <submittedName>
        <fullName evidence="1">Uncharacterized protein</fullName>
    </submittedName>
</protein>